<dbReference type="EMBL" id="FQYP01000009">
    <property type="protein sequence ID" value="SHJ48845.1"/>
    <property type="molecule type" value="Genomic_DNA"/>
</dbReference>
<feature type="transmembrane region" description="Helical" evidence="1">
    <location>
        <begin position="162"/>
        <end position="179"/>
    </location>
</feature>
<gene>
    <name evidence="2" type="ORF">SAMN04488508_109188</name>
</gene>
<proteinExistence type="predicted"/>
<dbReference type="AlphaFoldDB" id="A0A1M6JQ46"/>
<feature type="transmembrane region" description="Helical" evidence="1">
    <location>
        <begin position="7"/>
        <end position="26"/>
    </location>
</feature>
<protein>
    <submittedName>
        <fullName evidence="2">Putative membrane protein</fullName>
    </submittedName>
</protein>
<dbReference type="Pfam" id="PF04240">
    <property type="entry name" value="Caroten_synth"/>
    <property type="match status" value="1"/>
</dbReference>
<dbReference type="InterPro" id="IPR007354">
    <property type="entry name" value="CruF-like"/>
</dbReference>
<feature type="transmembrane region" description="Helical" evidence="1">
    <location>
        <begin position="186"/>
        <end position="207"/>
    </location>
</feature>
<dbReference type="STRING" id="570521.SAMN04488508_109188"/>
<name>A0A1M6JQ46_9FLAO</name>
<dbReference type="PANTHER" id="PTHR39419">
    <property type="entry name" value="SLL0814 PROTEIN"/>
    <property type="match status" value="1"/>
</dbReference>
<dbReference type="RefSeq" id="WP_073320096.1">
    <property type="nucleotide sequence ID" value="NZ_FQYP01000009.1"/>
</dbReference>
<accession>A0A1M6JQ46</accession>
<reference evidence="3" key="1">
    <citation type="submission" date="2016-11" db="EMBL/GenBank/DDBJ databases">
        <authorList>
            <person name="Varghese N."/>
            <person name="Submissions S."/>
        </authorList>
    </citation>
    <scope>NUCLEOTIDE SEQUENCE [LARGE SCALE GENOMIC DNA]</scope>
    <source>
        <strain evidence="3">DSM 22623</strain>
    </source>
</reference>
<keyword evidence="1" id="KW-0812">Transmembrane</keyword>
<feature type="transmembrane region" description="Helical" evidence="1">
    <location>
        <begin position="125"/>
        <end position="142"/>
    </location>
</feature>
<keyword evidence="3" id="KW-1185">Reference proteome</keyword>
<organism evidence="2 3">
    <name type="scientific">Aquimarina spongiae</name>
    <dbReference type="NCBI Taxonomy" id="570521"/>
    <lineage>
        <taxon>Bacteria</taxon>
        <taxon>Pseudomonadati</taxon>
        <taxon>Bacteroidota</taxon>
        <taxon>Flavobacteriia</taxon>
        <taxon>Flavobacteriales</taxon>
        <taxon>Flavobacteriaceae</taxon>
        <taxon>Aquimarina</taxon>
    </lineage>
</organism>
<evidence type="ECO:0000313" key="2">
    <source>
        <dbReference type="EMBL" id="SHJ48845.1"/>
    </source>
</evidence>
<evidence type="ECO:0000256" key="1">
    <source>
        <dbReference type="SAM" id="Phobius"/>
    </source>
</evidence>
<dbReference type="PANTHER" id="PTHR39419:SF1">
    <property type="entry name" value="SLL0814 PROTEIN"/>
    <property type="match status" value="1"/>
</dbReference>
<sequence>MAPKRKLIYSIVVVWLFTISGILGILMGYESWFLSLTWLHLLIYLFLILWNADFNRKLIYALCIPFGIGMIAEIIGVNTGLIFGTYEYGKNLGPKVYGVPWMIGVNWAILTFCCAALAKKIVDPILVSSALGAIIMVLLDVVMEFSAPRFDFWEFEGGIAPFQNYVGWLVTACIVQFLFQKMVNMFRFTISVHIFIAILVFFSIFILF</sequence>
<keyword evidence="1" id="KW-0472">Membrane</keyword>
<evidence type="ECO:0000313" key="3">
    <source>
        <dbReference type="Proteomes" id="UP000184432"/>
    </source>
</evidence>
<keyword evidence="1" id="KW-1133">Transmembrane helix</keyword>
<feature type="transmembrane region" description="Helical" evidence="1">
    <location>
        <begin position="98"/>
        <end position="118"/>
    </location>
</feature>
<feature type="transmembrane region" description="Helical" evidence="1">
    <location>
        <begin position="59"/>
        <end position="86"/>
    </location>
</feature>
<dbReference type="Proteomes" id="UP000184432">
    <property type="component" value="Unassembled WGS sequence"/>
</dbReference>
<dbReference type="OrthoDB" id="9811293at2"/>
<feature type="transmembrane region" description="Helical" evidence="1">
    <location>
        <begin position="32"/>
        <end position="52"/>
    </location>
</feature>